<feature type="signal peptide" evidence="1">
    <location>
        <begin position="1"/>
        <end position="26"/>
    </location>
</feature>
<feature type="chain" id="PRO_5022197668" description="Secreted protein" evidence="1">
    <location>
        <begin position="27"/>
        <end position="133"/>
    </location>
</feature>
<keyword evidence="3" id="KW-1185">Reference proteome</keyword>
<reference evidence="2 3" key="1">
    <citation type="journal article" date="2019" name="Genome Biol. Evol.">
        <title>Whole-Genome Sequencing of the Giant Devil Catfish, Bagarius yarrelli.</title>
        <authorList>
            <person name="Jiang W."/>
            <person name="Lv Y."/>
            <person name="Cheng L."/>
            <person name="Yang K."/>
            <person name="Chao B."/>
            <person name="Wang X."/>
            <person name="Li Y."/>
            <person name="Pan X."/>
            <person name="You X."/>
            <person name="Zhang Y."/>
            <person name="Yang J."/>
            <person name="Li J."/>
            <person name="Zhang X."/>
            <person name="Liu S."/>
            <person name="Sun C."/>
            <person name="Yang J."/>
            <person name="Shi Q."/>
        </authorList>
    </citation>
    <scope>NUCLEOTIDE SEQUENCE [LARGE SCALE GENOMIC DNA]</scope>
    <source>
        <strain evidence="2">JWS20170419001</strain>
        <tissue evidence="2">Muscle</tissue>
    </source>
</reference>
<keyword evidence="1" id="KW-0732">Signal</keyword>
<evidence type="ECO:0008006" key="4">
    <source>
        <dbReference type="Google" id="ProtNLM"/>
    </source>
</evidence>
<comment type="caution">
    <text evidence="2">The sequence shown here is derived from an EMBL/GenBank/DDBJ whole genome shotgun (WGS) entry which is preliminary data.</text>
</comment>
<dbReference type="AlphaFoldDB" id="A0A556V5J3"/>
<proteinExistence type="predicted"/>
<sequence>MTSRRPRRWQLAHKLIPPLLLMTASCYENETHTPTQTSTQNKLPDVGTAVSARTASASTASPLFQTWELAECSDEQLLSRRAFRGPQMFPYFTGEYRVKRRTTDCFPSHMEVFHLKRQVGFSAVVESTTSEPR</sequence>
<dbReference type="EMBL" id="VCAZ01000127">
    <property type="protein sequence ID" value="TSV68147.1"/>
    <property type="molecule type" value="Genomic_DNA"/>
</dbReference>
<dbReference type="PROSITE" id="PS51257">
    <property type="entry name" value="PROKAR_LIPOPROTEIN"/>
    <property type="match status" value="1"/>
</dbReference>
<accession>A0A556V5J3</accession>
<gene>
    <name evidence="2" type="ORF">Baya_13424</name>
</gene>
<dbReference type="Proteomes" id="UP000319801">
    <property type="component" value="Unassembled WGS sequence"/>
</dbReference>
<evidence type="ECO:0000313" key="2">
    <source>
        <dbReference type="EMBL" id="TSV68147.1"/>
    </source>
</evidence>
<name>A0A556V5J3_BAGYA</name>
<evidence type="ECO:0000256" key="1">
    <source>
        <dbReference type="SAM" id="SignalP"/>
    </source>
</evidence>
<protein>
    <recommendedName>
        <fullName evidence="4">Secreted protein</fullName>
    </recommendedName>
</protein>
<evidence type="ECO:0000313" key="3">
    <source>
        <dbReference type="Proteomes" id="UP000319801"/>
    </source>
</evidence>
<organism evidence="2 3">
    <name type="scientific">Bagarius yarrelli</name>
    <name type="common">Goonch</name>
    <name type="synonym">Bagrus yarrelli</name>
    <dbReference type="NCBI Taxonomy" id="175774"/>
    <lineage>
        <taxon>Eukaryota</taxon>
        <taxon>Metazoa</taxon>
        <taxon>Chordata</taxon>
        <taxon>Craniata</taxon>
        <taxon>Vertebrata</taxon>
        <taxon>Euteleostomi</taxon>
        <taxon>Actinopterygii</taxon>
        <taxon>Neopterygii</taxon>
        <taxon>Teleostei</taxon>
        <taxon>Ostariophysi</taxon>
        <taxon>Siluriformes</taxon>
        <taxon>Sisoridae</taxon>
        <taxon>Sisorinae</taxon>
        <taxon>Bagarius</taxon>
    </lineage>
</organism>